<organism evidence="7 8">
    <name type="scientific">Hyphomicrobium facile</name>
    <dbReference type="NCBI Taxonomy" id="51670"/>
    <lineage>
        <taxon>Bacteria</taxon>
        <taxon>Pseudomonadati</taxon>
        <taxon>Pseudomonadota</taxon>
        <taxon>Alphaproteobacteria</taxon>
        <taxon>Hyphomicrobiales</taxon>
        <taxon>Hyphomicrobiaceae</taxon>
        <taxon>Hyphomicrobium</taxon>
    </lineage>
</organism>
<dbReference type="EMBL" id="FPCH01000003">
    <property type="protein sequence ID" value="SFV37484.1"/>
    <property type="molecule type" value="Genomic_DNA"/>
</dbReference>
<proteinExistence type="predicted"/>
<protein>
    <submittedName>
        <fullName evidence="7">Iron complex transport system ATP-binding protein</fullName>
    </submittedName>
</protein>
<dbReference type="Gene3D" id="3.40.50.300">
    <property type="entry name" value="P-loop containing nucleotide triphosphate hydrolases"/>
    <property type="match status" value="1"/>
</dbReference>
<dbReference type="Proteomes" id="UP000199423">
    <property type="component" value="Unassembled WGS sequence"/>
</dbReference>
<dbReference type="CDD" id="cd03214">
    <property type="entry name" value="ABC_Iron-Siderophores_B12_Hemin"/>
    <property type="match status" value="1"/>
</dbReference>
<evidence type="ECO:0000256" key="2">
    <source>
        <dbReference type="ARBA" id="ARBA00022741"/>
    </source>
</evidence>
<dbReference type="PROSITE" id="PS50893">
    <property type="entry name" value="ABC_TRANSPORTER_2"/>
    <property type="match status" value="1"/>
</dbReference>
<accession>A0A1I7NS38</accession>
<dbReference type="PANTHER" id="PTHR42794">
    <property type="entry name" value="HEMIN IMPORT ATP-BINDING PROTEIN HMUV"/>
    <property type="match status" value="1"/>
</dbReference>
<evidence type="ECO:0000256" key="3">
    <source>
        <dbReference type="ARBA" id="ARBA00022840"/>
    </source>
</evidence>
<evidence type="ECO:0000259" key="6">
    <source>
        <dbReference type="PROSITE" id="PS50893"/>
    </source>
</evidence>
<keyword evidence="1" id="KW-0813">Transport</keyword>
<dbReference type="InterPro" id="IPR003593">
    <property type="entry name" value="AAA+_ATPase"/>
</dbReference>
<dbReference type="SMART" id="SM00382">
    <property type="entry name" value="AAA"/>
    <property type="match status" value="1"/>
</dbReference>
<dbReference type="SUPFAM" id="SSF52540">
    <property type="entry name" value="P-loop containing nucleoside triphosphate hydrolases"/>
    <property type="match status" value="1"/>
</dbReference>
<reference evidence="8" key="1">
    <citation type="submission" date="2016-10" db="EMBL/GenBank/DDBJ databases">
        <authorList>
            <person name="Varghese N."/>
            <person name="Submissions S."/>
        </authorList>
    </citation>
    <scope>NUCLEOTIDE SEQUENCE [LARGE SCALE GENOMIC DNA]</scope>
    <source>
        <strain evidence="8">DSM 1565</strain>
    </source>
</reference>
<evidence type="ECO:0000256" key="4">
    <source>
        <dbReference type="ARBA" id="ARBA00022967"/>
    </source>
</evidence>
<dbReference type="PANTHER" id="PTHR42794:SF1">
    <property type="entry name" value="HEMIN IMPORT ATP-BINDING PROTEIN HMUV"/>
    <property type="match status" value="1"/>
</dbReference>
<evidence type="ECO:0000313" key="8">
    <source>
        <dbReference type="Proteomes" id="UP000199423"/>
    </source>
</evidence>
<dbReference type="OrthoDB" id="9805601at2"/>
<dbReference type="NCBIfam" id="NF010068">
    <property type="entry name" value="PRK13548.1"/>
    <property type="match status" value="1"/>
</dbReference>
<dbReference type="RefSeq" id="WP_092868696.1">
    <property type="nucleotide sequence ID" value="NZ_FPCH01000003.1"/>
</dbReference>
<dbReference type="InterPro" id="IPR003439">
    <property type="entry name" value="ABC_transporter-like_ATP-bd"/>
</dbReference>
<dbReference type="InterPro" id="IPR027417">
    <property type="entry name" value="P-loop_NTPase"/>
</dbReference>
<name>A0A1I7NS38_9HYPH</name>
<keyword evidence="2" id="KW-0547">Nucleotide-binding</keyword>
<comment type="function">
    <text evidence="5">Part of the ABC transporter complex HmuTUV involved in hemin import. Responsible for energy coupling to the transport system.</text>
</comment>
<evidence type="ECO:0000256" key="5">
    <source>
        <dbReference type="ARBA" id="ARBA00037066"/>
    </source>
</evidence>
<keyword evidence="3 7" id="KW-0067">ATP-binding</keyword>
<gene>
    <name evidence="7" type="ORF">SAMN04488557_3186</name>
</gene>
<evidence type="ECO:0000313" key="7">
    <source>
        <dbReference type="EMBL" id="SFV37484.1"/>
    </source>
</evidence>
<feature type="domain" description="ABC transporter" evidence="6">
    <location>
        <begin position="2"/>
        <end position="244"/>
    </location>
</feature>
<dbReference type="STRING" id="51670.SAMN04488557_3186"/>
<dbReference type="GO" id="GO:0016887">
    <property type="term" value="F:ATP hydrolysis activity"/>
    <property type="evidence" value="ECO:0007669"/>
    <property type="project" value="InterPro"/>
</dbReference>
<dbReference type="AlphaFoldDB" id="A0A1I7NS38"/>
<evidence type="ECO:0000256" key="1">
    <source>
        <dbReference type="ARBA" id="ARBA00022448"/>
    </source>
</evidence>
<sequence>MLEARSVSVVAGSKRLIDNVSLTITPGRLTAVIGPNGAGKSTLLRVMAGELKPSEGTVFLDDTDLLKVPVARLAARRSVVAQSTTLSFPFTVLEVVMLGATVPGFGIRDSAAADAAREALDAVGLAEFETRMLNELSGGERQRVHIARALCQLATAPPSQAGTAAILLDEPTASLDLKHQCDVLALIKAQAEMGRAVMLVIHDLNLAAAFADEIVLMAAGRIAGKGKPDDLLNEDLLSHTFGCRLRVVSSEDGGRLVLPSAITGKAIMGAAAE</sequence>
<dbReference type="Pfam" id="PF00005">
    <property type="entry name" value="ABC_tran"/>
    <property type="match status" value="1"/>
</dbReference>
<dbReference type="GO" id="GO:0005524">
    <property type="term" value="F:ATP binding"/>
    <property type="evidence" value="ECO:0007669"/>
    <property type="project" value="UniProtKB-KW"/>
</dbReference>
<keyword evidence="8" id="KW-1185">Reference proteome</keyword>
<keyword evidence="4" id="KW-1278">Translocase</keyword>